<evidence type="ECO:0000256" key="2">
    <source>
        <dbReference type="ARBA" id="ARBA00022692"/>
    </source>
</evidence>
<evidence type="ECO:0000256" key="4">
    <source>
        <dbReference type="ARBA" id="ARBA00023136"/>
    </source>
</evidence>
<dbReference type="GO" id="GO:0016020">
    <property type="term" value="C:membrane"/>
    <property type="evidence" value="ECO:0007669"/>
    <property type="project" value="UniProtKB-SubCell"/>
</dbReference>
<dbReference type="InterPro" id="IPR052954">
    <property type="entry name" value="GPCR-Ligand_Int"/>
</dbReference>
<feature type="transmembrane region" description="Helical" evidence="5">
    <location>
        <begin position="294"/>
        <end position="314"/>
    </location>
</feature>
<comment type="subcellular location">
    <subcellularLocation>
        <location evidence="1">Membrane</location>
    </subcellularLocation>
</comment>
<keyword evidence="3 5" id="KW-1133">Transmembrane helix</keyword>
<feature type="transmembrane region" description="Helical" evidence="5">
    <location>
        <begin position="198"/>
        <end position="222"/>
    </location>
</feature>
<dbReference type="SUPFAM" id="SSF81321">
    <property type="entry name" value="Family A G protein-coupled receptor-like"/>
    <property type="match status" value="1"/>
</dbReference>
<evidence type="ECO:0000313" key="7">
    <source>
        <dbReference type="EMBL" id="CAD5116811.1"/>
    </source>
</evidence>
<reference evidence="7 8" key="1">
    <citation type="submission" date="2020-08" db="EMBL/GenBank/DDBJ databases">
        <authorList>
            <person name="Hejnol A."/>
        </authorList>
    </citation>
    <scope>NUCLEOTIDE SEQUENCE [LARGE SCALE GENOMIC DNA]</scope>
</reference>
<keyword evidence="4 5" id="KW-0472">Membrane</keyword>
<dbReference type="PANTHER" id="PTHR46641:SF2">
    <property type="entry name" value="FMRFAMIDE RECEPTOR"/>
    <property type="match status" value="1"/>
</dbReference>
<dbReference type="EMBL" id="CAJFCJ010000007">
    <property type="protein sequence ID" value="CAD5116811.1"/>
    <property type="molecule type" value="Genomic_DNA"/>
</dbReference>
<evidence type="ECO:0000256" key="1">
    <source>
        <dbReference type="ARBA" id="ARBA00004370"/>
    </source>
</evidence>
<name>A0A7I8VKK1_9ANNE</name>
<dbReference type="GO" id="GO:0004930">
    <property type="term" value="F:G protein-coupled receptor activity"/>
    <property type="evidence" value="ECO:0007669"/>
    <property type="project" value="InterPro"/>
</dbReference>
<dbReference type="AlphaFoldDB" id="A0A7I8VKK1"/>
<organism evidence="7 8">
    <name type="scientific">Dimorphilus gyrociliatus</name>
    <dbReference type="NCBI Taxonomy" id="2664684"/>
    <lineage>
        <taxon>Eukaryota</taxon>
        <taxon>Metazoa</taxon>
        <taxon>Spiralia</taxon>
        <taxon>Lophotrochozoa</taxon>
        <taxon>Annelida</taxon>
        <taxon>Polychaeta</taxon>
        <taxon>Polychaeta incertae sedis</taxon>
        <taxon>Dinophilidae</taxon>
        <taxon>Dimorphilus</taxon>
    </lineage>
</organism>
<feature type="transmembrane region" description="Helical" evidence="5">
    <location>
        <begin position="105"/>
        <end position="128"/>
    </location>
</feature>
<keyword evidence="8" id="KW-1185">Reference proteome</keyword>
<protein>
    <recommendedName>
        <fullName evidence="6">G-protein coupled receptors family 1 profile domain-containing protein</fullName>
    </recommendedName>
</protein>
<feature type="transmembrane region" description="Helical" evidence="5">
    <location>
        <begin position="66"/>
        <end position="85"/>
    </location>
</feature>
<evidence type="ECO:0000256" key="5">
    <source>
        <dbReference type="SAM" id="Phobius"/>
    </source>
</evidence>
<dbReference type="OrthoDB" id="10011262at2759"/>
<evidence type="ECO:0000259" key="6">
    <source>
        <dbReference type="PROSITE" id="PS50262"/>
    </source>
</evidence>
<dbReference type="PROSITE" id="PS50262">
    <property type="entry name" value="G_PROTEIN_RECEP_F1_2"/>
    <property type="match status" value="1"/>
</dbReference>
<sequence>MNSSYVKKTCAFNRIRRQCYSKSEKYGYLFALLPMCFCGAIVSAIGLIVFFRKRPVVKIAPSMKKFLRALCVSSFGVSLTAIPLAPLRCFSRHRTSMIASGLYDAFVLLPIANAFSAASSWLTVAMTVERFIAVKKPFEMRFSHKINITYLIICIYLGAFGLHLPYFFYRLPNARGIPLQTAFGRSRYFRYYLWARMIIAKMIPIVLMIFFNAGLIIALWRIRRNRNVLIGIRQNSHNVDHHGKITIMALALSTAYVLCHILEPIIHTPIFELFMGKCHLHGKVHRRITMTSNVLELSSCTLYFVLLCAFNTSFRRAAKWHLFPCKRHVQIQHEGHPTTIWIAQRADSIRKQSLKSSSA</sequence>
<dbReference type="Proteomes" id="UP000549394">
    <property type="component" value="Unassembled WGS sequence"/>
</dbReference>
<dbReference type="CDD" id="cd14978">
    <property type="entry name" value="7tmA_FMRFamide_R-like"/>
    <property type="match status" value="1"/>
</dbReference>
<dbReference type="InterPro" id="IPR000276">
    <property type="entry name" value="GPCR_Rhodpsn"/>
</dbReference>
<proteinExistence type="predicted"/>
<dbReference type="PANTHER" id="PTHR46641">
    <property type="entry name" value="FMRFAMIDE RECEPTOR-RELATED"/>
    <property type="match status" value="1"/>
</dbReference>
<feature type="domain" description="G-protein coupled receptors family 1 profile" evidence="6">
    <location>
        <begin position="42"/>
        <end position="259"/>
    </location>
</feature>
<evidence type="ECO:0000313" key="8">
    <source>
        <dbReference type="Proteomes" id="UP000549394"/>
    </source>
</evidence>
<dbReference type="Gene3D" id="1.20.1070.10">
    <property type="entry name" value="Rhodopsin 7-helix transmembrane proteins"/>
    <property type="match status" value="1"/>
</dbReference>
<feature type="transmembrane region" description="Helical" evidence="5">
    <location>
        <begin position="243"/>
        <end position="266"/>
    </location>
</feature>
<evidence type="ECO:0000256" key="3">
    <source>
        <dbReference type="ARBA" id="ARBA00022989"/>
    </source>
</evidence>
<dbReference type="Pfam" id="PF00001">
    <property type="entry name" value="7tm_1"/>
    <property type="match status" value="1"/>
</dbReference>
<gene>
    <name evidence="7" type="ORF">DGYR_LOCUS5403</name>
</gene>
<feature type="transmembrane region" description="Helical" evidence="5">
    <location>
        <begin position="26"/>
        <end position="51"/>
    </location>
</feature>
<keyword evidence="2 5" id="KW-0812">Transmembrane</keyword>
<comment type="caution">
    <text evidence="7">The sequence shown here is derived from an EMBL/GenBank/DDBJ whole genome shotgun (WGS) entry which is preliminary data.</text>
</comment>
<feature type="transmembrane region" description="Helical" evidence="5">
    <location>
        <begin position="148"/>
        <end position="169"/>
    </location>
</feature>
<dbReference type="InterPro" id="IPR017452">
    <property type="entry name" value="GPCR_Rhodpsn_7TM"/>
</dbReference>
<accession>A0A7I8VKK1</accession>